<name>A0A0A1FC71_9BURK</name>
<dbReference type="HOGENOM" id="CLU_070268_0_0_4"/>
<feature type="transmembrane region" description="Helical" evidence="1">
    <location>
        <begin position="73"/>
        <end position="93"/>
    </location>
</feature>
<reference evidence="3" key="1">
    <citation type="journal article" date="2014" name="Soil Biol. Biochem.">
        <title>Structure and function of bacterial communities in ageing soils: Insights from the Mendocino ecological staircase.</title>
        <authorList>
            <person name="Uroz S."/>
            <person name="Tech J.J."/>
            <person name="Sawaya N.A."/>
            <person name="Frey-Klett P."/>
            <person name="Leveau J.H.J."/>
        </authorList>
    </citation>
    <scope>NUCLEOTIDE SEQUENCE [LARGE SCALE GENOMIC DNA]</scope>
    <source>
        <strain evidence="3">Cal35</strain>
    </source>
</reference>
<feature type="transmembrane region" description="Helical" evidence="1">
    <location>
        <begin position="225"/>
        <end position="244"/>
    </location>
</feature>
<feature type="transmembrane region" description="Helical" evidence="1">
    <location>
        <begin position="99"/>
        <end position="118"/>
    </location>
</feature>
<protein>
    <submittedName>
        <fullName evidence="2">INTEGRAL MEMBRANE PROTEIN (Rhomboid family)</fullName>
    </submittedName>
</protein>
<organism evidence="2 3">
    <name type="scientific">Collimonas arenae</name>
    <dbReference type="NCBI Taxonomy" id="279058"/>
    <lineage>
        <taxon>Bacteria</taxon>
        <taxon>Pseudomonadati</taxon>
        <taxon>Pseudomonadota</taxon>
        <taxon>Betaproteobacteria</taxon>
        <taxon>Burkholderiales</taxon>
        <taxon>Oxalobacteraceae</taxon>
        <taxon>Collimonas</taxon>
    </lineage>
</organism>
<gene>
    <name evidence="2" type="ORF">LT85_2978</name>
</gene>
<evidence type="ECO:0000256" key="1">
    <source>
        <dbReference type="SAM" id="Phobius"/>
    </source>
</evidence>
<feature type="transmembrane region" description="Helical" evidence="1">
    <location>
        <begin position="43"/>
        <end position="61"/>
    </location>
</feature>
<dbReference type="EMBL" id="CP009962">
    <property type="protein sequence ID" value="AIY42136.1"/>
    <property type="molecule type" value="Genomic_DNA"/>
</dbReference>
<evidence type="ECO:0000313" key="2">
    <source>
        <dbReference type="EMBL" id="AIY42136.1"/>
    </source>
</evidence>
<feature type="transmembrane region" description="Helical" evidence="1">
    <location>
        <begin position="193"/>
        <end position="213"/>
    </location>
</feature>
<keyword evidence="1" id="KW-1133">Transmembrane helix</keyword>
<sequence>MMNKTTEFTLSKIPEVTLVFWIIKIAATTLGETGGDAVTMSMNLGYLVGTAIFGVIFLAAVTAQIRAKHFHPFLYWTTVIATTTVGTTLADFADRSLGIGYAGGSTLLLTLLLVSLLVWHRTLGSVAVDTVSSPKAEIFYWVTIMFSQTLGTALGDWAADTAGLGYGGGAILFGALLGLVALAFYLTKISRTLLFWAAFILTRPLGAVVGDFLDKPLNAGGLALSRYSASAALLFFIVACILLFRQRAAQGVKHEGIASARPAVSSRKHEMNDISN</sequence>
<dbReference type="STRING" id="279058.LT85_2978"/>
<evidence type="ECO:0000313" key="3">
    <source>
        <dbReference type="Proteomes" id="UP000030302"/>
    </source>
</evidence>
<feature type="transmembrane region" description="Helical" evidence="1">
    <location>
        <begin position="164"/>
        <end position="186"/>
    </location>
</feature>
<keyword evidence="1" id="KW-0472">Membrane</keyword>
<dbReference type="Proteomes" id="UP000030302">
    <property type="component" value="Chromosome"/>
</dbReference>
<accession>A0A0A1FC71</accession>
<keyword evidence="3" id="KW-1185">Reference proteome</keyword>
<dbReference type="InterPro" id="IPR007136">
    <property type="entry name" value="DUF347"/>
</dbReference>
<keyword evidence="1" id="KW-0812">Transmembrane</keyword>
<dbReference type="KEGG" id="care:LT85_2978"/>
<dbReference type="Pfam" id="PF03988">
    <property type="entry name" value="DUF347"/>
    <property type="match status" value="4"/>
</dbReference>
<proteinExistence type="predicted"/>
<dbReference type="AlphaFoldDB" id="A0A0A1FC71"/>